<name>A0AAD7FM62_9AGAR</name>
<dbReference type="Proteomes" id="UP001221142">
    <property type="component" value="Unassembled WGS sequence"/>
</dbReference>
<dbReference type="InterPro" id="IPR036318">
    <property type="entry name" value="FAD-bd_PCMH-like_sf"/>
</dbReference>
<keyword evidence="4" id="KW-0560">Oxidoreductase</keyword>
<comment type="similarity">
    <text evidence="1">Belongs to the oxygen-dependent FAD-linked oxidoreductase family.</text>
</comment>
<evidence type="ECO:0000259" key="6">
    <source>
        <dbReference type="PROSITE" id="PS51387"/>
    </source>
</evidence>
<dbReference type="PROSITE" id="PS51387">
    <property type="entry name" value="FAD_PCMH"/>
    <property type="match status" value="1"/>
</dbReference>
<evidence type="ECO:0000256" key="2">
    <source>
        <dbReference type="ARBA" id="ARBA00022630"/>
    </source>
</evidence>
<dbReference type="Pfam" id="PF01565">
    <property type="entry name" value="FAD_binding_4"/>
    <property type="match status" value="1"/>
</dbReference>
<evidence type="ECO:0000256" key="1">
    <source>
        <dbReference type="ARBA" id="ARBA00005466"/>
    </source>
</evidence>
<dbReference type="GO" id="GO:0071949">
    <property type="term" value="F:FAD binding"/>
    <property type="evidence" value="ECO:0007669"/>
    <property type="project" value="InterPro"/>
</dbReference>
<evidence type="ECO:0000256" key="5">
    <source>
        <dbReference type="SAM" id="SignalP"/>
    </source>
</evidence>
<feature type="signal peptide" evidence="5">
    <location>
        <begin position="1"/>
        <end position="20"/>
    </location>
</feature>
<dbReference type="InterPro" id="IPR006094">
    <property type="entry name" value="Oxid_FAD_bind_N"/>
</dbReference>
<dbReference type="PANTHER" id="PTHR42973:SF13">
    <property type="entry name" value="FAD-BINDING PCMH-TYPE DOMAIN-CONTAINING PROTEIN"/>
    <property type="match status" value="1"/>
</dbReference>
<accession>A0AAD7FM62</accession>
<evidence type="ECO:0000256" key="3">
    <source>
        <dbReference type="ARBA" id="ARBA00022827"/>
    </source>
</evidence>
<evidence type="ECO:0000256" key="4">
    <source>
        <dbReference type="ARBA" id="ARBA00023002"/>
    </source>
</evidence>
<keyword evidence="8" id="KW-1185">Reference proteome</keyword>
<organism evidence="7 8">
    <name type="scientific">Roridomyces roridus</name>
    <dbReference type="NCBI Taxonomy" id="1738132"/>
    <lineage>
        <taxon>Eukaryota</taxon>
        <taxon>Fungi</taxon>
        <taxon>Dikarya</taxon>
        <taxon>Basidiomycota</taxon>
        <taxon>Agaricomycotina</taxon>
        <taxon>Agaricomycetes</taxon>
        <taxon>Agaricomycetidae</taxon>
        <taxon>Agaricales</taxon>
        <taxon>Marasmiineae</taxon>
        <taxon>Mycenaceae</taxon>
        <taxon>Roridomyces</taxon>
    </lineage>
</organism>
<evidence type="ECO:0000313" key="7">
    <source>
        <dbReference type="EMBL" id="KAJ7627380.1"/>
    </source>
</evidence>
<dbReference type="InterPro" id="IPR016166">
    <property type="entry name" value="FAD-bd_PCMH"/>
</dbReference>
<dbReference type="SUPFAM" id="SSF56176">
    <property type="entry name" value="FAD-binding/transporter-associated domain-like"/>
    <property type="match status" value="1"/>
</dbReference>
<gene>
    <name evidence="7" type="ORF">FB45DRAFT_1004841</name>
</gene>
<evidence type="ECO:0000313" key="8">
    <source>
        <dbReference type="Proteomes" id="UP001221142"/>
    </source>
</evidence>
<proteinExistence type="inferred from homology"/>
<dbReference type="GO" id="GO:0016491">
    <property type="term" value="F:oxidoreductase activity"/>
    <property type="evidence" value="ECO:0007669"/>
    <property type="project" value="UniProtKB-KW"/>
</dbReference>
<dbReference type="InterPro" id="IPR050416">
    <property type="entry name" value="FAD-linked_Oxidoreductase"/>
</dbReference>
<dbReference type="PANTHER" id="PTHR42973">
    <property type="entry name" value="BINDING OXIDOREDUCTASE, PUTATIVE (AFU_ORTHOLOGUE AFUA_1G17690)-RELATED"/>
    <property type="match status" value="1"/>
</dbReference>
<dbReference type="Gene3D" id="3.30.465.10">
    <property type="match status" value="1"/>
</dbReference>
<sequence>MRSLPYASLGLLALASYAHAENATTTYATICKQIQYAVSSASTVYFPGDAQYVEDINHWALSSIQDAACSVEPGTAGDVATIIKIVGSTRTPFAVKGGGHTSNPGFSSTRGVQISMNRFSNVTYDAASGTATIGMGLVWDDVYAALEPHGVNVVGGRSSGVGVAGFSLGGGYSWKTNQFGLTLDSITEFELIKPNGEIVQVNAQSDADLFFGLRGIVTHITMKTHPQSQVWGGFMIYTVDQSPAVISAIAAFCANVTDPKAAMINTVSYTMNTTLLISLIFYDEPNQPVGIFDDFLKIPVLEANVSTQSFLSLVQGTPSQPAARAYFDTFWGTALTPSSGTFISYAIEPFLPTLYTHGSNSAYPPERVNPGYSPLNLYYAWTDSAFDGIINQTIKESSARLTSLAEAEGQNIQGAALYPNYALAGTPLEKLYGGNLGRLREIRERVDPGGAMGLAGGWRF</sequence>
<keyword evidence="5" id="KW-0732">Signal</keyword>
<protein>
    <submittedName>
        <fullName evidence="7">FAD dependent oxidoreductase</fullName>
    </submittedName>
</protein>
<dbReference type="AlphaFoldDB" id="A0AAD7FM62"/>
<comment type="caution">
    <text evidence="7">The sequence shown here is derived from an EMBL/GenBank/DDBJ whole genome shotgun (WGS) entry which is preliminary data.</text>
</comment>
<reference evidence="7" key="1">
    <citation type="submission" date="2023-03" db="EMBL/GenBank/DDBJ databases">
        <title>Massive genome expansion in bonnet fungi (Mycena s.s.) driven by repeated elements and novel gene families across ecological guilds.</title>
        <authorList>
            <consortium name="Lawrence Berkeley National Laboratory"/>
            <person name="Harder C.B."/>
            <person name="Miyauchi S."/>
            <person name="Viragh M."/>
            <person name="Kuo A."/>
            <person name="Thoen E."/>
            <person name="Andreopoulos B."/>
            <person name="Lu D."/>
            <person name="Skrede I."/>
            <person name="Drula E."/>
            <person name="Henrissat B."/>
            <person name="Morin E."/>
            <person name="Kohler A."/>
            <person name="Barry K."/>
            <person name="LaButti K."/>
            <person name="Morin E."/>
            <person name="Salamov A."/>
            <person name="Lipzen A."/>
            <person name="Mereny Z."/>
            <person name="Hegedus B."/>
            <person name="Baldrian P."/>
            <person name="Stursova M."/>
            <person name="Weitz H."/>
            <person name="Taylor A."/>
            <person name="Grigoriev I.V."/>
            <person name="Nagy L.G."/>
            <person name="Martin F."/>
            <person name="Kauserud H."/>
        </authorList>
    </citation>
    <scope>NUCLEOTIDE SEQUENCE</scope>
    <source>
        <strain evidence="7">9284</strain>
    </source>
</reference>
<feature type="domain" description="FAD-binding PCMH-type" evidence="6">
    <location>
        <begin position="63"/>
        <end position="227"/>
    </location>
</feature>
<keyword evidence="3" id="KW-0274">FAD</keyword>
<keyword evidence="2" id="KW-0285">Flavoprotein</keyword>
<dbReference type="EMBL" id="JARKIF010000011">
    <property type="protein sequence ID" value="KAJ7627380.1"/>
    <property type="molecule type" value="Genomic_DNA"/>
</dbReference>
<feature type="chain" id="PRO_5042200062" evidence="5">
    <location>
        <begin position="21"/>
        <end position="460"/>
    </location>
</feature>
<dbReference type="InterPro" id="IPR016169">
    <property type="entry name" value="FAD-bd_PCMH_sub2"/>
</dbReference>